<dbReference type="AlphaFoldDB" id="A0AAV2RYZ6"/>
<evidence type="ECO:0000313" key="2">
    <source>
        <dbReference type="Proteomes" id="UP001497623"/>
    </source>
</evidence>
<proteinExistence type="predicted"/>
<reference evidence="1 2" key="1">
    <citation type="submission" date="2024-05" db="EMBL/GenBank/DDBJ databases">
        <authorList>
            <person name="Wallberg A."/>
        </authorList>
    </citation>
    <scope>NUCLEOTIDE SEQUENCE [LARGE SCALE GENOMIC DNA]</scope>
</reference>
<name>A0AAV2RYZ6_MEGNR</name>
<sequence>MSHFTSYEIEQRHLLACKAILIKRQALLNSAKYIIQWPCRPGCAHMTQVPRIVLDSCLYVGELDKFYVQQPFLPDFGFRVIWHCQVCSIEQACGFPPIGTDVNAGI</sequence>
<comment type="caution">
    <text evidence="1">The sequence shown here is derived from an EMBL/GenBank/DDBJ whole genome shotgun (WGS) entry which is preliminary data.</text>
</comment>
<gene>
    <name evidence="1" type="ORF">MNOR_LOCUS31149</name>
</gene>
<accession>A0AAV2RYZ6</accession>
<dbReference type="EMBL" id="CAXKWB010039523">
    <property type="protein sequence ID" value="CAL4153240.1"/>
    <property type="molecule type" value="Genomic_DNA"/>
</dbReference>
<evidence type="ECO:0000313" key="1">
    <source>
        <dbReference type="EMBL" id="CAL4153240.1"/>
    </source>
</evidence>
<organism evidence="1 2">
    <name type="scientific">Meganyctiphanes norvegica</name>
    <name type="common">Northern krill</name>
    <name type="synonym">Thysanopoda norvegica</name>
    <dbReference type="NCBI Taxonomy" id="48144"/>
    <lineage>
        <taxon>Eukaryota</taxon>
        <taxon>Metazoa</taxon>
        <taxon>Ecdysozoa</taxon>
        <taxon>Arthropoda</taxon>
        <taxon>Crustacea</taxon>
        <taxon>Multicrustacea</taxon>
        <taxon>Malacostraca</taxon>
        <taxon>Eumalacostraca</taxon>
        <taxon>Eucarida</taxon>
        <taxon>Euphausiacea</taxon>
        <taxon>Euphausiidae</taxon>
        <taxon>Meganyctiphanes</taxon>
    </lineage>
</organism>
<keyword evidence="2" id="KW-1185">Reference proteome</keyword>
<dbReference type="Proteomes" id="UP001497623">
    <property type="component" value="Unassembled WGS sequence"/>
</dbReference>
<protein>
    <submittedName>
        <fullName evidence="1">Uncharacterized protein</fullName>
    </submittedName>
</protein>